<dbReference type="InterPro" id="IPR051013">
    <property type="entry name" value="MBL_superfamily_lactonases"/>
</dbReference>
<protein>
    <submittedName>
        <fullName evidence="6">Tat (Twin-arginine translocation) pathway signal sequence</fullName>
    </submittedName>
</protein>
<proteinExistence type="inferred from homology"/>
<organism evidence="6 7">
    <name type="scientific">Selenomonas ruminantium</name>
    <dbReference type="NCBI Taxonomy" id="971"/>
    <lineage>
        <taxon>Bacteria</taxon>
        <taxon>Bacillati</taxon>
        <taxon>Bacillota</taxon>
        <taxon>Negativicutes</taxon>
        <taxon>Selenomonadales</taxon>
        <taxon>Selenomonadaceae</taxon>
        <taxon>Selenomonas</taxon>
    </lineage>
</organism>
<dbReference type="PROSITE" id="PS51318">
    <property type="entry name" value="TAT"/>
    <property type="match status" value="1"/>
</dbReference>
<dbReference type="CDD" id="cd07720">
    <property type="entry name" value="OPHC2-like_MBL-fold"/>
    <property type="match status" value="1"/>
</dbReference>
<dbReference type="InterPro" id="IPR036866">
    <property type="entry name" value="RibonucZ/Hydroxyglut_hydro"/>
</dbReference>
<dbReference type="GO" id="GO:0016787">
    <property type="term" value="F:hydrolase activity"/>
    <property type="evidence" value="ECO:0007669"/>
    <property type="project" value="UniProtKB-KW"/>
</dbReference>
<evidence type="ECO:0000256" key="2">
    <source>
        <dbReference type="ARBA" id="ARBA00022723"/>
    </source>
</evidence>
<dbReference type="InterPro" id="IPR001279">
    <property type="entry name" value="Metallo-B-lactamas"/>
</dbReference>
<sequence length="340" mass="37542">MEVSRRNFVKMLSMATLGVAAGNVLTVNGRAEANESKGDKYIVNHEQVPAYYHFKLGKMEITTLCDGMGIFTPEMCLTNLTAKEINNLADRDYMPRTAKGIATVAINAFLINTGNHLILVDSGKGAVDGEIFTEKHGLVTEFLKASGYEPEDVDVLLPTHLHADHICGIEENGQCIFPNATLYLANQEKAYWLDSDMSSQPQEAQIAAQIARTAAKPYIAANRVKTFEPGEEVFAGIKSVPLFGHTPGHTGYMVSSEGKSLFIWGDLLHVKAVQLPHPEVGIIFDSDTAEARKRRAEMLPKLAEKKQLVCGAHLPFPGIGYLEKQGKNYHFHPIEYQLYH</sequence>
<dbReference type="Proteomes" id="UP000183843">
    <property type="component" value="Unassembled WGS sequence"/>
</dbReference>
<keyword evidence="2" id="KW-0479">Metal-binding</keyword>
<evidence type="ECO:0000259" key="5">
    <source>
        <dbReference type="SMART" id="SM00849"/>
    </source>
</evidence>
<evidence type="ECO:0000313" key="6">
    <source>
        <dbReference type="EMBL" id="SFA70645.1"/>
    </source>
</evidence>
<dbReference type="EMBL" id="FOJX01000001">
    <property type="protein sequence ID" value="SFA70645.1"/>
    <property type="molecule type" value="Genomic_DNA"/>
</dbReference>
<dbReference type="AlphaFoldDB" id="A0A1I0V2V3"/>
<dbReference type="PANTHER" id="PTHR42978">
    <property type="entry name" value="QUORUM-QUENCHING LACTONASE YTNP-RELATED-RELATED"/>
    <property type="match status" value="1"/>
</dbReference>
<dbReference type="InterPro" id="IPR019546">
    <property type="entry name" value="TAT_signal_bac_arc"/>
</dbReference>
<feature type="domain" description="Metallo-beta-lactamase" evidence="5">
    <location>
        <begin position="105"/>
        <end position="313"/>
    </location>
</feature>
<dbReference type="NCBIfam" id="TIGR01409">
    <property type="entry name" value="TAT_signal_seq"/>
    <property type="match status" value="1"/>
</dbReference>
<dbReference type="GO" id="GO:0046872">
    <property type="term" value="F:metal ion binding"/>
    <property type="evidence" value="ECO:0007669"/>
    <property type="project" value="UniProtKB-KW"/>
</dbReference>
<dbReference type="RefSeq" id="WP_074811791.1">
    <property type="nucleotide sequence ID" value="NZ_FOJX01000001.1"/>
</dbReference>
<evidence type="ECO:0000313" key="7">
    <source>
        <dbReference type="Proteomes" id="UP000183843"/>
    </source>
</evidence>
<evidence type="ECO:0000256" key="1">
    <source>
        <dbReference type="ARBA" id="ARBA00007749"/>
    </source>
</evidence>
<comment type="similarity">
    <text evidence="1">Belongs to the metallo-beta-lactamase superfamily.</text>
</comment>
<dbReference type="InterPro" id="IPR006311">
    <property type="entry name" value="TAT_signal"/>
</dbReference>
<keyword evidence="3" id="KW-0378">Hydrolase</keyword>
<evidence type="ECO:0000256" key="3">
    <source>
        <dbReference type="ARBA" id="ARBA00022801"/>
    </source>
</evidence>
<accession>A0A1I0V2V3</accession>
<dbReference type="Pfam" id="PF00753">
    <property type="entry name" value="Lactamase_B"/>
    <property type="match status" value="1"/>
</dbReference>
<gene>
    <name evidence="6" type="ORF">SAMN05216587_101204</name>
</gene>
<evidence type="ECO:0000256" key="4">
    <source>
        <dbReference type="ARBA" id="ARBA00022833"/>
    </source>
</evidence>
<dbReference type="SUPFAM" id="SSF56281">
    <property type="entry name" value="Metallo-hydrolase/oxidoreductase"/>
    <property type="match status" value="1"/>
</dbReference>
<dbReference type="SMART" id="SM00849">
    <property type="entry name" value="Lactamase_B"/>
    <property type="match status" value="1"/>
</dbReference>
<reference evidence="6 7" key="1">
    <citation type="submission" date="2016-10" db="EMBL/GenBank/DDBJ databases">
        <authorList>
            <person name="de Groot N.N."/>
        </authorList>
    </citation>
    <scope>NUCLEOTIDE SEQUENCE [LARGE SCALE GENOMIC DNA]</scope>
    <source>
        <strain evidence="6 7">L14</strain>
    </source>
</reference>
<keyword evidence="4" id="KW-0862">Zinc</keyword>
<dbReference type="PANTHER" id="PTHR42978:SF6">
    <property type="entry name" value="QUORUM-QUENCHING LACTONASE YTNP-RELATED"/>
    <property type="match status" value="1"/>
</dbReference>
<dbReference type="Gene3D" id="3.60.15.10">
    <property type="entry name" value="Ribonuclease Z/Hydroxyacylglutathione hydrolase-like"/>
    <property type="match status" value="1"/>
</dbReference>
<name>A0A1I0V2V3_SELRU</name>